<sequence length="250" mass="28338">MIRQFLPDIVSPNQVAFVPGRQIQDNIVVSQEVLHKFKNAKGNSGFIAWQIDLAKAYKLQWHLETDIFWSFPFVEGVKWRVGDGCSVGFWTDDWVPGIGRLLRFATLPISNDQINKEKVALIAILIKSSEDCPKMRISLSKVLMKNFSMMRMSFVGVGVLFGNLNSLLEFLTFCGQHGKLLTNEHRATRGLTEKITCERCKGGCEDCEHVFRGCVVSCGIWEDICKGVTKIGMFAIDWKEWLCQNLNVVN</sequence>
<reference evidence="1" key="1">
    <citation type="journal article" date="2023" name="Plant J.">
        <title>Genome sequences and population genomics provide insights into the demographic history, inbreeding, and mutation load of two 'living fossil' tree species of Dipteronia.</title>
        <authorList>
            <person name="Feng Y."/>
            <person name="Comes H.P."/>
            <person name="Chen J."/>
            <person name="Zhu S."/>
            <person name="Lu R."/>
            <person name="Zhang X."/>
            <person name="Li P."/>
            <person name="Qiu J."/>
            <person name="Olsen K.M."/>
            <person name="Qiu Y."/>
        </authorList>
    </citation>
    <scope>NUCLEOTIDE SEQUENCE</scope>
    <source>
        <strain evidence="1">KIB01</strain>
    </source>
</reference>
<gene>
    <name evidence="1" type="ORF">Ddye_023972</name>
</gene>
<dbReference type="EMBL" id="JANJYI010000007">
    <property type="protein sequence ID" value="KAK2642209.1"/>
    <property type="molecule type" value="Genomic_DNA"/>
</dbReference>
<organism evidence="1 2">
    <name type="scientific">Dipteronia dyeriana</name>
    <dbReference type="NCBI Taxonomy" id="168575"/>
    <lineage>
        <taxon>Eukaryota</taxon>
        <taxon>Viridiplantae</taxon>
        <taxon>Streptophyta</taxon>
        <taxon>Embryophyta</taxon>
        <taxon>Tracheophyta</taxon>
        <taxon>Spermatophyta</taxon>
        <taxon>Magnoliopsida</taxon>
        <taxon>eudicotyledons</taxon>
        <taxon>Gunneridae</taxon>
        <taxon>Pentapetalae</taxon>
        <taxon>rosids</taxon>
        <taxon>malvids</taxon>
        <taxon>Sapindales</taxon>
        <taxon>Sapindaceae</taxon>
        <taxon>Hippocastanoideae</taxon>
        <taxon>Acereae</taxon>
        <taxon>Dipteronia</taxon>
    </lineage>
</organism>
<protein>
    <recommendedName>
        <fullName evidence="3">Reverse transcriptase domain-containing protein</fullName>
    </recommendedName>
</protein>
<dbReference type="Proteomes" id="UP001280121">
    <property type="component" value="Unassembled WGS sequence"/>
</dbReference>
<proteinExistence type="predicted"/>
<accession>A0AAD9WSK1</accession>
<evidence type="ECO:0000313" key="1">
    <source>
        <dbReference type="EMBL" id="KAK2642209.1"/>
    </source>
</evidence>
<dbReference type="AlphaFoldDB" id="A0AAD9WSK1"/>
<keyword evidence="2" id="KW-1185">Reference proteome</keyword>
<name>A0AAD9WSK1_9ROSI</name>
<comment type="caution">
    <text evidence="1">The sequence shown here is derived from an EMBL/GenBank/DDBJ whole genome shotgun (WGS) entry which is preliminary data.</text>
</comment>
<evidence type="ECO:0000313" key="2">
    <source>
        <dbReference type="Proteomes" id="UP001280121"/>
    </source>
</evidence>
<evidence type="ECO:0008006" key="3">
    <source>
        <dbReference type="Google" id="ProtNLM"/>
    </source>
</evidence>